<dbReference type="Proteomes" id="UP001177140">
    <property type="component" value="Unassembled WGS sequence"/>
</dbReference>
<accession>A0AA41S4P9</accession>
<reference evidence="2" key="1">
    <citation type="submission" date="2022-03" db="EMBL/GenBank/DDBJ databases">
        <title>A functionally conserved STORR gene fusion in Papaver species that diverged 16.8 million years ago.</title>
        <authorList>
            <person name="Catania T."/>
        </authorList>
    </citation>
    <scope>NUCLEOTIDE SEQUENCE</scope>
    <source>
        <strain evidence="2">S-191538</strain>
    </source>
</reference>
<organism evidence="2 3">
    <name type="scientific">Papaver nudicaule</name>
    <name type="common">Iceland poppy</name>
    <dbReference type="NCBI Taxonomy" id="74823"/>
    <lineage>
        <taxon>Eukaryota</taxon>
        <taxon>Viridiplantae</taxon>
        <taxon>Streptophyta</taxon>
        <taxon>Embryophyta</taxon>
        <taxon>Tracheophyta</taxon>
        <taxon>Spermatophyta</taxon>
        <taxon>Magnoliopsida</taxon>
        <taxon>Ranunculales</taxon>
        <taxon>Papaveraceae</taxon>
        <taxon>Papaveroideae</taxon>
        <taxon>Papaver</taxon>
    </lineage>
</organism>
<dbReference type="InterPro" id="IPR043312">
    <property type="entry name" value="AtBBR-like"/>
</dbReference>
<feature type="non-terminal residue" evidence="2">
    <location>
        <position position="70"/>
    </location>
</feature>
<feature type="compositionally biased region" description="Low complexity" evidence="1">
    <location>
        <begin position="16"/>
        <end position="28"/>
    </location>
</feature>
<feature type="region of interest" description="Disordered" evidence="1">
    <location>
        <begin position="1"/>
        <end position="57"/>
    </location>
</feature>
<proteinExistence type="predicted"/>
<evidence type="ECO:0000256" key="1">
    <source>
        <dbReference type="SAM" id="MobiDB-lite"/>
    </source>
</evidence>
<sequence length="70" mass="7688">MENIKNGPAAEESKTNDSNPNSVVVVEPAENEVETISTQQQQQQQSSRTPFTSLSQIDSDLALARTLQEQ</sequence>
<evidence type="ECO:0000313" key="3">
    <source>
        <dbReference type="Proteomes" id="UP001177140"/>
    </source>
</evidence>
<dbReference type="EMBL" id="JAJJMA010079951">
    <property type="protein sequence ID" value="MCL7028470.1"/>
    <property type="molecule type" value="Genomic_DNA"/>
</dbReference>
<protein>
    <submittedName>
        <fullName evidence="2">Uncharacterized protein</fullName>
    </submittedName>
</protein>
<comment type="caution">
    <text evidence="2">The sequence shown here is derived from an EMBL/GenBank/DDBJ whole genome shotgun (WGS) entry which is preliminary data.</text>
</comment>
<gene>
    <name evidence="2" type="ORF">MKW94_024589</name>
</gene>
<dbReference type="AlphaFoldDB" id="A0AA41S4P9"/>
<dbReference type="PANTHER" id="PTHR47530:SF4">
    <property type="entry name" value="E3 UBIQUITIN LIGASE BIG BROTHER-RELATED"/>
    <property type="match status" value="1"/>
</dbReference>
<name>A0AA41S4P9_PAPNU</name>
<feature type="compositionally biased region" description="Polar residues" evidence="1">
    <location>
        <begin position="46"/>
        <end position="57"/>
    </location>
</feature>
<dbReference type="PANTHER" id="PTHR47530">
    <property type="entry name" value="E3 UBIQUITIN LIGASE BIG BROTHER-RELATED"/>
    <property type="match status" value="1"/>
</dbReference>
<keyword evidence="3" id="KW-1185">Reference proteome</keyword>
<evidence type="ECO:0000313" key="2">
    <source>
        <dbReference type="EMBL" id="MCL7028470.1"/>
    </source>
</evidence>